<proteinExistence type="predicted"/>
<name>A0ABT7ALU2_9CYAN</name>
<keyword evidence="2" id="KW-1185">Reference proteome</keyword>
<sequence length="65" mass="7138">MICRGGFYPDLGHKPINSQNPPHPREGLVGIGGYGLTCPYSNQNSDRLIKNQIILDYDYGSVISS</sequence>
<dbReference type="EMBL" id="JAQOSP010000003">
    <property type="protein sequence ID" value="MDJ1167850.1"/>
    <property type="molecule type" value="Genomic_DNA"/>
</dbReference>
<evidence type="ECO:0000313" key="2">
    <source>
        <dbReference type="Proteomes" id="UP001235303"/>
    </source>
</evidence>
<dbReference type="RefSeq" id="WP_283751618.1">
    <property type="nucleotide sequence ID" value="NZ_JAQOSP010000003.1"/>
</dbReference>
<organism evidence="1 2">
    <name type="scientific">Roseofilum acuticapitatum BLCC-M154</name>
    <dbReference type="NCBI Taxonomy" id="3022444"/>
    <lineage>
        <taxon>Bacteria</taxon>
        <taxon>Bacillati</taxon>
        <taxon>Cyanobacteriota</taxon>
        <taxon>Cyanophyceae</taxon>
        <taxon>Desertifilales</taxon>
        <taxon>Desertifilaceae</taxon>
        <taxon>Roseofilum</taxon>
        <taxon>Roseofilum acuticapitatum</taxon>
    </lineage>
</organism>
<reference evidence="1 2" key="1">
    <citation type="submission" date="2023-01" db="EMBL/GenBank/DDBJ databases">
        <title>Novel diversity within Roseofilum (Cyanobacteria; Desertifilaceae) from marine benthic mats with descriptions of four novel species.</title>
        <authorList>
            <person name="Wang Y."/>
            <person name="Berthold D.E."/>
            <person name="Hu J."/>
            <person name="Lefler F.W."/>
            <person name="Laughinghouse H.D. IV."/>
        </authorList>
    </citation>
    <scope>NUCLEOTIDE SEQUENCE [LARGE SCALE GENOMIC DNA]</scope>
    <source>
        <strain evidence="1 2">BLCC-M154</strain>
    </source>
</reference>
<evidence type="ECO:0000313" key="1">
    <source>
        <dbReference type="EMBL" id="MDJ1167850.1"/>
    </source>
</evidence>
<gene>
    <name evidence="1" type="ORF">PMG71_00245</name>
</gene>
<dbReference type="Proteomes" id="UP001235303">
    <property type="component" value="Unassembled WGS sequence"/>
</dbReference>
<protein>
    <submittedName>
        <fullName evidence="1">Uncharacterized protein</fullName>
    </submittedName>
</protein>
<comment type="caution">
    <text evidence="1">The sequence shown here is derived from an EMBL/GenBank/DDBJ whole genome shotgun (WGS) entry which is preliminary data.</text>
</comment>
<accession>A0ABT7ALU2</accession>